<dbReference type="CDD" id="cd00560">
    <property type="entry name" value="PanC"/>
    <property type="match status" value="1"/>
</dbReference>
<comment type="pathway">
    <text evidence="1 8">Cofactor biosynthesis; (R)-pantothenate biosynthesis; (R)-pantothenate from (R)-pantoate and beta-alanine: step 1/1.</text>
</comment>
<evidence type="ECO:0000256" key="8">
    <source>
        <dbReference type="HAMAP-Rule" id="MF_00158"/>
    </source>
</evidence>
<dbReference type="HAMAP" id="MF_00158">
    <property type="entry name" value="PanC"/>
    <property type="match status" value="1"/>
</dbReference>
<dbReference type="EC" id="6.3.2.1" evidence="8"/>
<name>A0ABP8UYK3_9GAMM</name>
<dbReference type="RefSeq" id="WP_345194756.1">
    <property type="nucleotide sequence ID" value="NZ_BAABFL010000117.1"/>
</dbReference>
<evidence type="ECO:0000256" key="7">
    <source>
        <dbReference type="ARBA" id="ARBA00048258"/>
    </source>
</evidence>
<dbReference type="InterPro" id="IPR042176">
    <property type="entry name" value="Pantoate_ligase_C"/>
</dbReference>
<dbReference type="SUPFAM" id="SSF52374">
    <property type="entry name" value="Nucleotidylyl transferase"/>
    <property type="match status" value="1"/>
</dbReference>
<dbReference type="GO" id="GO:0016874">
    <property type="term" value="F:ligase activity"/>
    <property type="evidence" value="ECO:0007669"/>
    <property type="project" value="UniProtKB-KW"/>
</dbReference>
<dbReference type="PANTHER" id="PTHR21299:SF1">
    <property type="entry name" value="PANTOATE--BETA-ALANINE LIGASE"/>
    <property type="match status" value="1"/>
</dbReference>
<keyword evidence="10" id="KW-1185">Reference proteome</keyword>
<feature type="binding site" evidence="8">
    <location>
        <position position="61"/>
    </location>
    <ligand>
        <name>(R)-pantoate</name>
        <dbReference type="ChEBI" id="CHEBI:15980"/>
    </ligand>
</feature>
<gene>
    <name evidence="8 9" type="primary">panC</name>
    <name evidence="9" type="ORF">GCM10023116_12820</name>
</gene>
<sequence>MKTVYSINDTRDYIRRARAQGRSIAFVPTMGNLHDGHLSLVKKAKELADEVVVSIYVNQLQFGPNEDYDSYPRTFEEDQALLEALDVQLVFAPSSHEIYPEGAEHHTVVRVDALDGMHCGKSRPGFFTGIATVVTKLFNIVQPDYAVFGEKDFQQLCIIRKMVNDLMLPVEIIGAPIARAENGLALSSRNGYLSAEEKQTASTLYQTLSAARESIIAGDRNYDALHRDAFVKLARAGFKPDYFNIVSRHTLQPATLADKELVILAAAALGRARLIDNIQIDL</sequence>
<keyword evidence="4 8" id="KW-0566">Pantothenate biosynthesis</keyword>
<dbReference type="Proteomes" id="UP001500604">
    <property type="component" value="Unassembled WGS sequence"/>
</dbReference>
<keyword evidence="5 8" id="KW-0547">Nucleotide-binding</keyword>
<evidence type="ECO:0000256" key="6">
    <source>
        <dbReference type="ARBA" id="ARBA00022840"/>
    </source>
</evidence>
<dbReference type="Gene3D" id="3.30.1300.10">
    <property type="entry name" value="Pantoate-beta-alanine ligase, C-terminal domain"/>
    <property type="match status" value="1"/>
</dbReference>
<dbReference type="InterPro" id="IPR003721">
    <property type="entry name" value="Pantoate_ligase"/>
</dbReference>
<comment type="catalytic activity">
    <reaction evidence="7 8">
        <text>(R)-pantoate + beta-alanine + ATP = (R)-pantothenate + AMP + diphosphate + H(+)</text>
        <dbReference type="Rhea" id="RHEA:10912"/>
        <dbReference type="ChEBI" id="CHEBI:15378"/>
        <dbReference type="ChEBI" id="CHEBI:15980"/>
        <dbReference type="ChEBI" id="CHEBI:29032"/>
        <dbReference type="ChEBI" id="CHEBI:30616"/>
        <dbReference type="ChEBI" id="CHEBI:33019"/>
        <dbReference type="ChEBI" id="CHEBI:57966"/>
        <dbReference type="ChEBI" id="CHEBI:456215"/>
        <dbReference type="EC" id="6.3.2.1"/>
    </reaction>
</comment>
<feature type="binding site" evidence="8">
    <location>
        <begin position="30"/>
        <end position="37"/>
    </location>
    <ligand>
        <name>ATP</name>
        <dbReference type="ChEBI" id="CHEBI:30616"/>
    </ligand>
</feature>
<dbReference type="Gene3D" id="3.40.50.620">
    <property type="entry name" value="HUPs"/>
    <property type="match status" value="1"/>
</dbReference>
<comment type="subcellular location">
    <subcellularLocation>
        <location evidence="8">Cytoplasm</location>
    </subcellularLocation>
</comment>
<dbReference type="NCBIfam" id="TIGR00125">
    <property type="entry name" value="cyt_tran_rel"/>
    <property type="match status" value="1"/>
</dbReference>
<evidence type="ECO:0000256" key="3">
    <source>
        <dbReference type="ARBA" id="ARBA00022598"/>
    </source>
</evidence>
<evidence type="ECO:0000256" key="1">
    <source>
        <dbReference type="ARBA" id="ARBA00004990"/>
    </source>
</evidence>
<feature type="binding site" evidence="8">
    <location>
        <begin position="149"/>
        <end position="152"/>
    </location>
    <ligand>
        <name>ATP</name>
        <dbReference type="ChEBI" id="CHEBI:30616"/>
    </ligand>
</feature>
<evidence type="ECO:0000256" key="4">
    <source>
        <dbReference type="ARBA" id="ARBA00022655"/>
    </source>
</evidence>
<comment type="subunit">
    <text evidence="8">Homodimer.</text>
</comment>
<evidence type="ECO:0000256" key="5">
    <source>
        <dbReference type="ARBA" id="ARBA00022741"/>
    </source>
</evidence>
<keyword evidence="8" id="KW-0963">Cytoplasm</keyword>
<feature type="binding site" evidence="8">
    <location>
        <begin position="186"/>
        <end position="189"/>
    </location>
    <ligand>
        <name>ATP</name>
        <dbReference type="ChEBI" id="CHEBI:30616"/>
    </ligand>
</feature>
<dbReference type="Pfam" id="PF02569">
    <property type="entry name" value="Pantoate_ligase"/>
    <property type="match status" value="1"/>
</dbReference>
<evidence type="ECO:0000256" key="2">
    <source>
        <dbReference type="ARBA" id="ARBA00009256"/>
    </source>
</evidence>
<comment type="function">
    <text evidence="8">Catalyzes the condensation of pantoate with beta-alanine in an ATP-dependent reaction via a pantoyl-adenylate intermediate.</text>
</comment>
<evidence type="ECO:0000313" key="10">
    <source>
        <dbReference type="Proteomes" id="UP001500604"/>
    </source>
</evidence>
<keyword evidence="3 8" id="KW-0436">Ligase</keyword>
<feature type="binding site" evidence="8">
    <location>
        <position position="178"/>
    </location>
    <ligand>
        <name>ATP</name>
        <dbReference type="ChEBI" id="CHEBI:30616"/>
    </ligand>
</feature>
<dbReference type="NCBIfam" id="TIGR00018">
    <property type="entry name" value="panC"/>
    <property type="match status" value="1"/>
</dbReference>
<feature type="binding site" evidence="8">
    <location>
        <position position="61"/>
    </location>
    <ligand>
        <name>beta-alanine</name>
        <dbReference type="ChEBI" id="CHEBI:57966"/>
    </ligand>
</feature>
<reference evidence="10" key="1">
    <citation type="journal article" date="2019" name="Int. J. Syst. Evol. Microbiol.">
        <title>The Global Catalogue of Microorganisms (GCM) 10K type strain sequencing project: providing services to taxonomists for standard genome sequencing and annotation.</title>
        <authorList>
            <consortium name="The Broad Institute Genomics Platform"/>
            <consortium name="The Broad Institute Genome Sequencing Center for Infectious Disease"/>
            <person name="Wu L."/>
            <person name="Ma J."/>
        </authorList>
    </citation>
    <scope>NUCLEOTIDE SEQUENCE [LARGE SCALE GENOMIC DNA]</scope>
    <source>
        <strain evidence="10">JCM 17805</strain>
    </source>
</reference>
<evidence type="ECO:0000313" key="9">
    <source>
        <dbReference type="EMBL" id="GAA4649008.1"/>
    </source>
</evidence>
<comment type="caution">
    <text evidence="9">The sequence shown here is derived from an EMBL/GenBank/DDBJ whole genome shotgun (WGS) entry which is preliminary data.</text>
</comment>
<accession>A0ABP8UYK3</accession>
<dbReference type="InterPro" id="IPR004821">
    <property type="entry name" value="Cyt_trans-like"/>
</dbReference>
<protein>
    <recommendedName>
        <fullName evidence="8">Pantothenate synthetase</fullName>
        <shortName evidence="8">PS</shortName>
        <ecNumber evidence="8">6.3.2.1</ecNumber>
    </recommendedName>
    <alternativeName>
        <fullName evidence="8">Pantoate--beta-alanine ligase</fullName>
    </alternativeName>
    <alternativeName>
        <fullName evidence="8">Pantoate-activating enzyme</fullName>
    </alternativeName>
</protein>
<proteinExistence type="inferred from homology"/>
<comment type="miscellaneous">
    <text evidence="8">The reaction proceeds by a bi uni uni bi ping pong mechanism.</text>
</comment>
<dbReference type="EMBL" id="BAABFL010000117">
    <property type="protein sequence ID" value="GAA4649008.1"/>
    <property type="molecule type" value="Genomic_DNA"/>
</dbReference>
<dbReference type="InterPro" id="IPR014729">
    <property type="entry name" value="Rossmann-like_a/b/a_fold"/>
</dbReference>
<feature type="binding site" evidence="8">
    <location>
        <position position="155"/>
    </location>
    <ligand>
        <name>(R)-pantoate</name>
        <dbReference type="ChEBI" id="CHEBI:15980"/>
    </ligand>
</feature>
<organism evidence="9 10">
    <name type="scientific">Kistimonas scapharcae</name>
    <dbReference type="NCBI Taxonomy" id="1036133"/>
    <lineage>
        <taxon>Bacteria</taxon>
        <taxon>Pseudomonadati</taxon>
        <taxon>Pseudomonadota</taxon>
        <taxon>Gammaproteobacteria</taxon>
        <taxon>Oceanospirillales</taxon>
        <taxon>Endozoicomonadaceae</taxon>
        <taxon>Kistimonas</taxon>
    </lineage>
</organism>
<feature type="active site" description="Proton donor" evidence="8">
    <location>
        <position position="37"/>
    </location>
</feature>
<comment type="similarity">
    <text evidence="2 8">Belongs to the pantothenate synthetase family.</text>
</comment>
<dbReference type="PANTHER" id="PTHR21299">
    <property type="entry name" value="CYTIDYLATE KINASE/PANTOATE-BETA-ALANINE LIGASE"/>
    <property type="match status" value="1"/>
</dbReference>
<keyword evidence="6 8" id="KW-0067">ATP-binding</keyword>